<accession>A0ABQ3H7D3</accession>
<dbReference type="Proteomes" id="UP000662678">
    <property type="component" value="Unassembled WGS sequence"/>
</dbReference>
<proteinExistence type="predicted"/>
<sequence>MPNFLPNALDTEGLSSAAKHVLYGAILIALQNRTRSLHIHNIEEFCKRVGLPASTAKPQLIELLNEVRLAGGLCENNLKSEDDFDTPTGSCPVFSAIYIINSLIGFSLSTPMYMLSEHDLNRLLPYDV</sequence>
<protein>
    <recommendedName>
        <fullName evidence="3">SAP domain-containing protein</fullName>
    </recommendedName>
</protein>
<evidence type="ECO:0000313" key="2">
    <source>
        <dbReference type="Proteomes" id="UP000662678"/>
    </source>
</evidence>
<gene>
    <name evidence="1" type="ORF">GCM10011419_01870</name>
</gene>
<reference evidence="2" key="1">
    <citation type="journal article" date="2019" name="Int. J. Syst. Evol. Microbiol.">
        <title>The Global Catalogue of Microorganisms (GCM) 10K type strain sequencing project: providing services to taxonomists for standard genome sequencing and annotation.</title>
        <authorList>
            <consortium name="The Broad Institute Genomics Platform"/>
            <consortium name="The Broad Institute Genome Sequencing Center for Infectious Disease"/>
            <person name="Wu L."/>
            <person name="Ma J."/>
        </authorList>
    </citation>
    <scope>NUCLEOTIDE SEQUENCE [LARGE SCALE GENOMIC DNA]</scope>
    <source>
        <strain evidence="2">KCTC 23713</strain>
    </source>
</reference>
<dbReference type="RefSeq" id="WP_189351769.1">
    <property type="nucleotide sequence ID" value="NZ_BMYP01000002.1"/>
</dbReference>
<evidence type="ECO:0000313" key="1">
    <source>
        <dbReference type="EMBL" id="GHD70916.1"/>
    </source>
</evidence>
<keyword evidence="2" id="KW-1185">Reference proteome</keyword>
<name>A0ABQ3H7D3_9NEIS</name>
<organism evidence="1 2">
    <name type="scientific">Vogesella fluminis</name>
    <dbReference type="NCBI Taxonomy" id="1069161"/>
    <lineage>
        <taxon>Bacteria</taxon>
        <taxon>Pseudomonadati</taxon>
        <taxon>Pseudomonadota</taxon>
        <taxon>Betaproteobacteria</taxon>
        <taxon>Neisseriales</taxon>
        <taxon>Chromobacteriaceae</taxon>
        <taxon>Vogesella</taxon>
    </lineage>
</organism>
<dbReference type="EMBL" id="BMYP01000002">
    <property type="protein sequence ID" value="GHD70916.1"/>
    <property type="molecule type" value="Genomic_DNA"/>
</dbReference>
<comment type="caution">
    <text evidence="1">The sequence shown here is derived from an EMBL/GenBank/DDBJ whole genome shotgun (WGS) entry which is preliminary data.</text>
</comment>
<evidence type="ECO:0008006" key="3">
    <source>
        <dbReference type="Google" id="ProtNLM"/>
    </source>
</evidence>